<gene>
    <name evidence="2" type="ORF">ODALV1_LOCUS19640</name>
</gene>
<keyword evidence="1" id="KW-1133">Transmembrane helix</keyword>
<evidence type="ECO:0000313" key="2">
    <source>
        <dbReference type="EMBL" id="CAL8122018.1"/>
    </source>
</evidence>
<evidence type="ECO:0000313" key="3">
    <source>
        <dbReference type="Proteomes" id="UP001642540"/>
    </source>
</evidence>
<reference evidence="2 3" key="1">
    <citation type="submission" date="2024-08" db="EMBL/GenBank/DDBJ databases">
        <authorList>
            <person name="Cucini C."/>
            <person name="Frati F."/>
        </authorList>
    </citation>
    <scope>NUCLEOTIDE SEQUENCE [LARGE SCALE GENOMIC DNA]</scope>
</reference>
<dbReference type="EMBL" id="CAXLJM020000066">
    <property type="protein sequence ID" value="CAL8122018.1"/>
    <property type="molecule type" value="Genomic_DNA"/>
</dbReference>
<keyword evidence="1" id="KW-0812">Transmembrane</keyword>
<accession>A0ABP1RA95</accession>
<proteinExistence type="predicted"/>
<evidence type="ECO:0000256" key="1">
    <source>
        <dbReference type="SAM" id="Phobius"/>
    </source>
</evidence>
<dbReference type="Proteomes" id="UP001642540">
    <property type="component" value="Unassembled WGS sequence"/>
</dbReference>
<protein>
    <submittedName>
        <fullName evidence="2">Uncharacterized protein</fullName>
    </submittedName>
</protein>
<feature type="transmembrane region" description="Helical" evidence="1">
    <location>
        <begin position="29"/>
        <end position="48"/>
    </location>
</feature>
<organism evidence="2 3">
    <name type="scientific">Orchesella dallaii</name>
    <dbReference type="NCBI Taxonomy" id="48710"/>
    <lineage>
        <taxon>Eukaryota</taxon>
        <taxon>Metazoa</taxon>
        <taxon>Ecdysozoa</taxon>
        <taxon>Arthropoda</taxon>
        <taxon>Hexapoda</taxon>
        <taxon>Collembola</taxon>
        <taxon>Entomobryomorpha</taxon>
        <taxon>Entomobryoidea</taxon>
        <taxon>Orchesellidae</taxon>
        <taxon>Orchesellinae</taxon>
        <taxon>Orchesella</taxon>
    </lineage>
</organism>
<name>A0ABP1RA95_9HEXA</name>
<keyword evidence="1" id="KW-0472">Membrane</keyword>
<keyword evidence="3" id="KW-1185">Reference proteome</keyword>
<sequence>MESSCNYCCRNGSSRRNISTIKRPNRGRLSITVTSVLLVIITSAVFALDLSPTYDDNATSLDLEEPHLLFPPLFHSFLRKSNGVLTNLTAKSSHSRNSVVFAFGLMQKWICKTE</sequence>
<comment type="caution">
    <text evidence="2">The sequence shown here is derived from an EMBL/GenBank/DDBJ whole genome shotgun (WGS) entry which is preliminary data.</text>
</comment>